<name>A0A4Q7ZA10_9GAMM</name>
<organism evidence="1 2">
    <name type="scientific">Fluviicoccus keumensis</name>
    <dbReference type="NCBI Taxonomy" id="1435465"/>
    <lineage>
        <taxon>Bacteria</taxon>
        <taxon>Pseudomonadati</taxon>
        <taxon>Pseudomonadota</taxon>
        <taxon>Gammaproteobacteria</taxon>
        <taxon>Moraxellales</taxon>
        <taxon>Moraxellaceae</taxon>
        <taxon>Fluviicoccus</taxon>
    </lineage>
</organism>
<evidence type="ECO:0000313" key="2">
    <source>
        <dbReference type="Proteomes" id="UP000292423"/>
    </source>
</evidence>
<dbReference type="EMBL" id="SHKX01000010">
    <property type="protein sequence ID" value="RZU47397.1"/>
    <property type="molecule type" value="Genomic_DNA"/>
</dbReference>
<reference evidence="1 2" key="1">
    <citation type="submission" date="2019-02" db="EMBL/GenBank/DDBJ databases">
        <title>Genomic Encyclopedia of Type Strains, Phase IV (KMG-IV): sequencing the most valuable type-strain genomes for metagenomic binning, comparative biology and taxonomic classification.</title>
        <authorList>
            <person name="Goeker M."/>
        </authorList>
    </citation>
    <scope>NUCLEOTIDE SEQUENCE [LARGE SCALE GENOMIC DNA]</scope>
    <source>
        <strain evidence="1 2">DSM 105135</strain>
    </source>
</reference>
<proteinExistence type="predicted"/>
<accession>A0A4Q7ZA10</accession>
<protein>
    <submittedName>
        <fullName evidence="1">Uncharacterized protein</fullName>
    </submittedName>
</protein>
<dbReference type="AlphaFoldDB" id="A0A4Q7ZA10"/>
<dbReference type="RefSeq" id="WP_130410644.1">
    <property type="nucleotide sequence ID" value="NZ_SHKX01000010.1"/>
</dbReference>
<comment type="caution">
    <text evidence="1">The sequence shown here is derived from an EMBL/GenBank/DDBJ whole genome shotgun (WGS) entry which is preliminary data.</text>
</comment>
<evidence type="ECO:0000313" key="1">
    <source>
        <dbReference type="EMBL" id="RZU47397.1"/>
    </source>
</evidence>
<dbReference type="Proteomes" id="UP000292423">
    <property type="component" value="Unassembled WGS sequence"/>
</dbReference>
<gene>
    <name evidence="1" type="ORF">EV700_0358</name>
</gene>
<sequence>MLPALLLVAATLLAACSSAPVRDRNTSPRNDQSMLRGWMNCTDAGCGRGFISAYSTFQFLQVDDRLQKNTPVVITSPGRHWVEAYYSWGAGIMTGIGNYRNYGFEIELLPGYTYQVEDAPSGCIVPMRRHWVSPRTLHITEISPSGNRASHSIRAMEYCTPESKSPGSCKKDGDCASGVCTPFGGETGFGLCGELR</sequence>
<keyword evidence="2" id="KW-1185">Reference proteome</keyword>